<evidence type="ECO:0000313" key="2">
    <source>
        <dbReference type="Proteomes" id="UP000580250"/>
    </source>
</evidence>
<sequence>MFRLKRFGIFYANFKKTEQYCTRFGLSFDMKIKKGFNIDNAFLGRNK</sequence>
<comment type="caution">
    <text evidence="1">The sequence shown here is derived from an EMBL/GenBank/DDBJ whole genome shotgun (WGS) entry which is preliminary data.</text>
</comment>
<dbReference type="AlphaFoldDB" id="A0A6V7UGN3"/>
<proteinExistence type="predicted"/>
<dbReference type="Proteomes" id="UP000580250">
    <property type="component" value="Unassembled WGS sequence"/>
</dbReference>
<gene>
    <name evidence="1" type="ORF">MENT_LOCUS12504</name>
</gene>
<reference evidence="1 2" key="1">
    <citation type="submission" date="2020-08" db="EMBL/GenBank/DDBJ databases">
        <authorList>
            <person name="Koutsovoulos G."/>
            <person name="Danchin GJ E."/>
        </authorList>
    </citation>
    <scope>NUCLEOTIDE SEQUENCE [LARGE SCALE GENOMIC DNA]</scope>
</reference>
<protein>
    <submittedName>
        <fullName evidence="1">Uncharacterized protein</fullName>
    </submittedName>
</protein>
<organism evidence="1 2">
    <name type="scientific">Meloidogyne enterolobii</name>
    <name type="common">Root-knot nematode worm</name>
    <name type="synonym">Meloidogyne mayaguensis</name>
    <dbReference type="NCBI Taxonomy" id="390850"/>
    <lineage>
        <taxon>Eukaryota</taxon>
        <taxon>Metazoa</taxon>
        <taxon>Ecdysozoa</taxon>
        <taxon>Nematoda</taxon>
        <taxon>Chromadorea</taxon>
        <taxon>Rhabditida</taxon>
        <taxon>Tylenchina</taxon>
        <taxon>Tylenchomorpha</taxon>
        <taxon>Tylenchoidea</taxon>
        <taxon>Meloidogynidae</taxon>
        <taxon>Meloidogyninae</taxon>
        <taxon>Meloidogyne</taxon>
    </lineage>
</organism>
<evidence type="ECO:0000313" key="1">
    <source>
        <dbReference type="EMBL" id="CAD2157099.1"/>
    </source>
</evidence>
<name>A0A6V7UGN3_MELEN</name>
<dbReference type="EMBL" id="CAJEWN010000064">
    <property type="protein sequence ID" value="CAD2157099.1"/>
    <property type="molecule type" value="Genomic_DNA"/>
</dbReference>
<accession>A0A6V7UGN3</accession>